<dbReference type="PANTHER" id="PTHR38481">
    <property type="entry name" value="HYALURONATE LYASE"/>
    <property type="match status" value="1"/>
</dbReference>
<dbReference type="GO" id="GO:0016837">
    <property type="term" value="F:carbon-oxygen lyase activity, acting on polysaccharides"/>
    <property type="evidence" value="ECO:0007669"/>
    <property type="project" value="UniProtKB-ARBA"/>
</dbReference>
<dbReference type="CDD" id="cd01083">
    <property type="entry name" value="GAG_Lyase"/>
    <property type="match status" value="1"/>
</dbReference>
<dbReference type="InterPro" id="IPR011071">
    <property type="entry name" value="Lyase_8-like_C"/>
</dbReference>
<dbReference type="Gene3D" id="2.60.220.10">
    <property type="entry name" value="Polysaccharide lyase family 8-like, C-terminal"/>
    <property type="match status" value="1"/>
</dbReference>
<feature type="active site" evidence="4">
    <location>
        <position position="276"/>
    </location>
</feature>
<evidence type="ECO:0000313" key="10">
    <source>
        <dbReference type="Proteomes" id="UP000679749"/>
    </source>
</evidence>
<dbReference type="AlphaFoldDB" id="A0A942UGB0"/>
<dbReference type="RefSeq" id="WP_213121184.1">
    <property type="nucleotide sequence ID" value="NZ_JAGYPF010000011.1"/>
</dbReference>
<dbReference type="InterPro" id="IPR004103">
    <property type="entry name" value="Lyase_8_C"/>
</dbReference>
<dbReference type="InterPro" id="IPR008929">
    <property type="entry name" value="Chondroitin_lyas"/>
</dbReference>
<dbReference type="InterPro" id="IPR012970">
    <property type="entry name" value="Lyase_8_alpha_N"/>
</dbReference>
<dbReference type="SUPFAM" id="SSF74650">
    <property type="entry name" value="Galactose mutarotase-like"/>
    <property type="match status" value="1"/>
</dbReference>
<dbReference type="InterPro" id="IPR003159">
    <property type="entry name" value="Lyase_8_central_dom"/>
</dbReference>
<dbReference type="Gene3D" id="2.70.98.10">
    <property type="match status" value="1"/>
</dbReference>
<sequence length="906" mass="100939">MRHLLSIVGKTLLAFLVVFATILPFAVKHSSAAEGTSTDFEVLRQKWKSYLVGGNFSLEDPDVASKVNIIAKTAYDYWEPMVKTNPDNYIWEDLDDSVITVEKSKSSPMTLAYQRLNAMAVAYETKGAAIKNSSGETVTLYQNPQLITDIKNGLNWLYQKKYNTNRSIGKTNWFDWCIGTPLALNDTVVLIYDQLTPEERNNYMAVIDKFTPDPTKANGGKATGANLMYVAQVVGIRSIILGDGDKLAASRDAISPLFEYVTTGDGFYKDGSFLQHGNHPYTGGYGKALLANLVSFVYLLDGSDWKVKDPNLDNMYKWIFDSYEPVIYKGGLMDIIRGREISRFNQQDHLMGHETIRPILHLASFAPPQYAARLKSMVKEWIQSDTYLSFYETAPIYHVVLAKQIVNDSTIKPRGELVTNRQFANMDRTVHLRPDFGFALGMSSSRIYNYESINDENLKGWYMGDGATYLYNSDLSQYSDDYWGTVNMYRIPGTTVDTQTRKSSEGQSKASAEDWVGGTNIAGLYGVSGMASNGSKAWKNTLTAKKSWFMFDDEVVALGAGINSTDNRTIETTIENRKIKNDGTNELTVNGVAKSANLGWQESINDVKTIHLQGNTTGSDIGYYFPEPTTINALREARTDKWSNSNLYPKFTDDSDVTRNFVTLWKDHGKNPVNDTYEYVLLPNKTSSQTTDYANNPDIQVLKNSGDVQAVQEKKLNIVAANFWNDNSQPLKVDGKDFISSDKKASVMTMQSGNELEISVSDPTQKNAGTINLEINNPAAFVVSADSGVSISHTYPTIKLSIDVKNAKGKTFKVKLALLSVDSINKLVDDYANSGGVQGALLVQLKENLTQAQDQYSKQHLPQAVKSLQDFQKHINNKGLQDQISGSAKEELSTKVEQLIEYWSQP</sequence>
<dbReference type="InterPro" id="IPR011013">
    <property type="entry name" value="Gal_mutarotase_sf_dom"/>
</dbReference>
<feature type="domain" description="Polysaccharide lyase family 8 C-terminal" evidence="6">
    <location>
        <begin position="700"/>
        <end position="768"/>
    </location>
</feature>
<proteinExistence type="inferred from homology"/>
<feature type="active site" evidence="4">
    <location>
        <position position="285"/>
    </location>
</feature>
<evidence type="ECO:0000313" key="9">
    <source>
        <dbReference type="EMBL" id="MBS4216669.1"/>
    </source>
</evidence>
<evidence type="ECO:0000256" key="4">
    <source>
        <dbReference type="PIRSR" id="PIRSR638970-1"/>
    </source>
</evidence>
<dbReference type="Pfam" id="PF02278">
    <property type="entry name" value="Lyase_8"/>
    <property type="match status" value="1"/>
</dbReference>
<name>A0A942UGB0_9BACI</name>
<evidence type="ECO:0000259" key="7">
    <source>
        <dbReference type="Pfam" id="PF08124"/>
    </source>
</evidence>
<organism evidence="9 10">
    <name type="scientific">Neobacillus rhizophilus</name>
    <dbReference type="NCBI Taxonomy" id="2833579"/>
    <lineage>
        <taxon>Bacteria</taxon>
        <taxon>Bacillati</taxon>
        <taxon>Bacillota</taxon>
        <taxon>Bacilli</taxon>
        <taxon>Bacillales</taxon>
        <taxon>Bacillaceae</taxon>
        <taxon>Neobacillus</taxon>
    </lineage>
</organism>
<protein>
    <submittedName>
        <fullName evidence="9">Polysaccharide lyase 8 family protein</fullName>
    </submittedName>
</protein>
<reference evidence="9" key="1">
    <citation type="submission" date="2021-05" db="EMBL/GenBank/DDBJ databases">
        <title>Novel Bacillus species.</title>
        <authorList>
            <person name="Liu G."/>
        </authorList>
    </citation>
    <scope>NUCLEOTIDE SEQUENCE</scope>
    <source>
        <strain evidence="9">FJAT-49825</strain>
    </source>
</reference>
<evidence type="ECO:0000256" key="3">
    <source>
        <dbReference type="ARBA" id="ARBA00023239"/>
    </source>
</evidence>
<dbReference type="GO" id="GO:0005975">
    <property type="term" value="P:carbohydrate metabolic process"/>
    <property type="evidence" value="ECO:0007669"/>
    <property type="project" value="InterPro"/>
</dbReference>
<dbReference type="InterPro" id="IPR014718">
    <property type="entry name" value="GH-type_carb-bd"/>
</dbReference>
<comment type="similarity">
    <text evidence="1">Belongs to the polysaccharide lyase 8 family.</text>
</comment>
<dbReference type="Pfam" id="PF08124">
    <property type="entry name" value="Lyase_8_N"/>
    <property type="match status" value="1"/>
</dbReference>
<evidence type="ECO:0000256" key="2">
    <source>
        <dbReference type="ARBA" id="ARBA00022729"/>
    </source>
</evidence>
<gene>
    <name evidence="9" type="ORF">KHA99_30180</name>
</gene>
<dbReference type="SUPFAM" id="SSF49863">
    <property type="entry name" value="Hyaluronate lyase-like, C-terminal domain"/>
    <property type="match status" value="1"/>
</dbReference>
<keyword evidence="10" id="KW-1185">Reference proteome</keyword>
<evidence type="ECO:0000256" key="1">
    <source>
        <dbReference type="ARBA" id="ARBA00006699"/>
    </source>
</evidence>
<feature type="domain" description="FIMAH" evidence="8">
    <location>
        <begin position="821"/>
        <end position="901"/>
    </location>
</feature>
<dbReference type="SUPFAM" id="SSF48230">
    <property type="entry name" value="Chondroitin AC/alginate lyase"/>
    <property type="match status" value="1"/>
</dbReference>
<dbReference type="Gene3D" id="1.50.10.100">
    <property type="entry name" value="Chondroitin AC/alginate lyase"/>
    <property type="match status" value="1"/>
</dbReference>
<dbReference type="GO" id="GO:0005576">
    <property type="term" value="C:extracellular region"/>
    <property type="evidence" value="ECO:0007669"/>
    <property type="project" value="InterPro"/>
</dbReference>
<dbReference type="Proteomes" id="UP000679749">
    <property type="component" value="Unassembled WGS sequence"/>
</dbReference>
<dbReference type="InterPro" id="IPR054470">
    <property type="entry name" value="FIMAH_dom"/>
</dbReference>
<evidence type="ECO:0000259" key="8">
    <source>
        <dbReference type="Pfam" id="PF22888"/>
    </source>
</evidence>
<feature type="active site" evidence="4">
    <location>
        <position position="339"/>
    </location>
</feature>
<evidence type="ECO:0000259" key="5">
    <source>
        <dbReference type="Pfam" id="PF02278"/>
    </source>
</evidence>
<accession>A0A942UGB0</accession>
<feature type="domain" description="Polysaccharide lyase 8 N-terminal alpha-helical" evidence="7">
    <location>
        <begin position="47"/>
        <end position="379"/>
    </location>
</feature>
<evidence type="ECO:0000259" key="6">
    <source>
        <dbReference type="Pfam" id="PF02884"/>
    </source>
</evidence>
<keyword evidence="3 9" id="KW-0456">Lyase</keyword>
<dbReference type="Pfam" id="PF02884">
    <property type="entry name" value="Lyase_8_C"/>
    <property type="match status" value="1"/>
</dbReference>
<feature type="domain" description="Polysaccharide lyase family 8 central" evidence="5">
    <location>
        <begin position="420"/>
        <end position="685"/>
    </location>
</feature>
<dbReference type="EMBL" id="JAGYPF010000011">
    <property type="protein sequence ID" value="MBS4216669.1"/>
    <property type="molecule type" value="Genomic_DNA"/>
</dbReference>
<dbReference type="GO" id="GO:0030246">
    <property type="term" value="F:carbohydrate binding"/>
    <property type="evidence" value="ECO:0007669"/>
    <property type="project" value="InterPro"/>
</dbReference>
<keyword evidence="2" id="KW-0732">Signal</keyword>
<dbReference type="InterPro" id="IPR038970">
    <property type="entry name" value="Lyase_8"/>
</dbReference>
<dbReference type="PANTHER" id="PTHR38481:SF1">
    <property type="entry name" value="HYALURONATE LYASE"/>
    <property type="match status" value="1"/>
</dbReference>
<comment type="caution">
    <text evidence="9">The sequence shown here is derived from an EMBL/GenBank/DDBJ whole genome shotgun (WGS) entry which is preliminary data.</text>
</comment>
<dbReference type="Pfam" id="PF22888">
    <property type="entry name" value="FIMAH"/>
    <property type="match status" value="1"/>
</dbReference>